<feature type="domain" description="Histidine kinase" evidence="6">
    <location>
        <begin position="326"/>
        <end position="545"/>
    </location>
</feature>
<dbReference type="SMART" id="SM00387">
    <property type="entry name" value="HATPase_c"/>
    <property type="match status" value="1"/>
</dbReference>
<dbReference type="InterPro" id="IPR003594">
    <property type="entry name" value="HATPase_dom"/>
</dbReference>
<dbReference type="GO" id="GO:0000155">
    <property type="term" value="F:phosphorelay sensor kinase activity"/>
    <property type="evidence" value="ECO:0007669"/>
    <property type="project" value="InterPro"/>
</dbReference>
<dbReference type="SUPFAM" id="SSF52172">
    <property type="entry name" value="CheY-like"/>
    <property type="match status" value="1"/>
</dbReference>
<dbReference type="InterPro" id="IPR036890">
    <property type="entry name" value="HATPase_C_sf"/>
</dbReference>
<dbReference type="InterPro" id="IPR036097">
    <property type="entry name" value="HisK_dim/P_sf"/>
</dbReference>
<dbReference type="InterPro" id="IPR005467">
    <property type="entry name" value="His_kinase_dom"/>
</dbReference>
<feature type="domain" description="Response regulatory" evidence="7">
    <location>
        <begin position="567"/>
        <end position="678"/>
    </location>
</feature>
<dbReference type="InterPro" id="IPR013655">
    <property type="entry name" value="PAS_fold_3"/>
</dbReference>
<organism evidence="9 10">
    <name type="scientific">Roseiarcus fermentans</name>
    <dbReference type="NCBI Taxonomy" id="1473586"/>
    <lineage>
        <taxon>Bacteria</taxon>
        <taxon>Pseudomonadati</taxon>
        <taxon>Pseudomonadota</taxon>
        <taxon>Alphaproteobacteria</taxon>
        <taxon>Hyphomicrobiales</taxon>
        <taxon>Roseiarcaceae</taxon>
        <taxon>Roseiarcus</taxon>
    </lineage>
</organism>
<accession>A0A366FP86</accession>
<protein>
    <recommendedName>
        <fullName evidence="2">histidine kinase</fullName>
        <ecNumber evidence="2">2.7.13.3</ecNumber>
    </recommendedName>
</protein>
<dbReference type="AlphaFoldDB" id="A0A366FP86"/>
<comment type="caution">
    <text evidence="9">The sequence shown here is derived from an EMBL/GenBank/DDBJ whole genome shotgun (WGS) entry which is preliminary data.</text>
</comment>
<dbReference type="SUPFAM" id="SSF55785">
    <property type="entry name" value="PYP-like sensor domain (PAS domain)"/>
    <property type="match status" value="1"/>
</dbReference>
<evidence type="ECO:0000259" key="8">
    <source>
        <dbReference type="PROSITE" id="PS50113"/>
    </source>
</evidence>
<dbReference type="CDD" id="cd00130">
    <property type="entry name" value="PAS"/>
    <property type="match status" value="1"/>
</dbReference>
<dbReference type="PANTHER" id="PTHR43065">
    <property type="entry name" value="SENSOR HISTIDINE KINASE"/>
    <property type="match status" value="1"/>
</dbReference>
<dbReference type="SMART" id="SM00388">
    <property type="entry name" value="HisKA"/>
    <property type="match status" value="1"/>
</dbReference>
<evidence type="ECO:0000259" key="7">
    <source>
        <dbReference type="PROSITE" id="PS50110"/>
    </source>
</evidence>
<dbReference type="SUPFAM" id="SSF47384">
    <property type="entry name" value="Homodimeric domain of signal transducing histidine kinase"/>
    <property type="match status" value="1"/>
</dbReference>
<sequence>MANLDPHNVCALIFAPHGRDSGIAQALLRQSDIESSICPDFAAFERALGETVSFVVATEEALQSCDLGIVTARLRNQPPWSDLPIVVLTQRRFDAEPGPGTERLANILGNLTFLERPFRAATFKSVARTAYKARQRQFEARTRIEELREGEERLRMALIAGRLGSWELRLPGRALIAGESCRAVLGLESEGPLSADDLLAVVDRDDRGRVAQAFRAAIETGDDLAIEYRRVSGERHHWAELRARLARDRNGGSRLVGVASDITVRKQAETVLRQVNETLERRVSERTAQLEQAHAAVVAEMEQRRRAEAQLRQSQKMEAIGQLTGGLAHDFNNLLTAIMSNLELLQKKCSGDDPTFRRLVEGAMQGARRGASVTQRLLAFARQQTLELEPRNLRELIQGMTDLIERSIGPQIELRLDYPPTPPVALVDANQIELAVLNLVLNARDAMPGGGVLTISVSEPTAESGDELAAGRYVRLTVSDTGHGMSAETLAKAVDPFFSTKGVGKGTGLGLSMVHGLAVQLKGALRIFSEVDRGTRAELWLPESSAAGRTATPCVSGEERTESDKIRILVVDDDSLIASSTADMLMDLGHSVIEAGSGAQALDILEGDEDIDLLFTDYSMPKMNGVELAKAALGVRPRLAVVMATGYADLPEFSQLSFGRINKPYLQSQLAAEIARALNAQRGRVREA</sequence>
<dbReference type="RefSeq" id="WP_113888832.1">
    <property type="nucleotide sequence ID" value="NZ_QNRK01000008.1"/>
</dbReference>
<dbReference type="EC" id="2.7.13.3" evidence="2"/>
<feature type="coiled-coil region" evidence="5">
    <location>
        <begin position="276"/>
        <end position="310"/>
    </location>
</feature>
<dbReference type="SUPFAM" id="SSF55874">
    <property type="entry name" value="ATPase domain of HSP90 chaperone/DNA topoisomerase II/histidine kinase"/>
    <property type="match status" value="1"/>
</dbReference>
<name>A0A366FP86_9HYPH</name>
<dbReference type="Pfam" id="PF00072">
    <property type="entry name" value="Response_reg"/>
    <property type="match status" value="1"/>
</dbReference>
<keyword evidence="5" id="KW-0175">Coiled coil</keyword>
<dbReference type="PRINTS" id="PR00344">
    <property type="entry name" value="BCTRLSENSOR"/>
</dbReference>
<evidence type="ECO:0000256" key="2">
    <source>
        <dbReference type="ARBA" id="ARBA00012438"/>
    </source>
</evidence>
<dbReference type="PROSITE" id="PS50110">
    <property type="entry name" value="RESPONSE_REGULATORY"/>
    <property type="match status" value="1"/>
</dbReference>
<dbReference type="Gene3D" id="1.10.287.130">
    <property type="match status" value="1"/>
</dbReference>
<gene>
    <name evidence="9" type="ORF">DFR50_10886</name>
</gene>
<evidence type="ECO:0000256" key="5">
    <source>
        <dbReference type="SAM" id="Coils"/>
    </source>
</evidence>
<dbReference type="InterPro" id="IPR011006">
    <property type="entry name" value="CheY-like_superfamily"/>
</dbReference>
<dbReference type="InterPro" id="IPR003661">
    <property type="entry name" value="HisK_dim/P_dom"/>
</dbReference>
<feature type="domain" description="PAC" evidence="8">
    <location>
        <begin position="222"/>
        <end position="274"/>
    </location>
</feature>
<evidence type="ECO:0000259" key="6">
    <source>
        <dbReference type="PROSITE" id="PS50109"/>
    </source>
</evidence>
<dbReference type="Pfam" id="PF00512">
    <property type="entry name" value="HisKA"/>
    <property type="match status" value="1"/>
</dbReference>
<dbReference type="InterPro" id="IPR035965">
    <property type="entry name" value="PAS-like_dom_sf"/>
</dbReference>
<evidence type="ECO:0000256" key="4">
    <source>
        <dbReference type="PROSITE-ProRule" id="PRU00169"/>
    </source>
</evidence>
<dbReference type="Pfam" id="PF08447">
    <property type="entry name" value="PAS_3"/>
    <property type="match status" value="1"/>
</dbReference>
<dbReference type="InterPro" id="IPR001789">
    <property type="entry name" value="Sig_transdc_resp-reg_receiver"/>
</dbReference>
<feature type="modified residue" description="4-aspartylphosphate" evidence="4">
    <location>
        <position position="617"/>
    </location>
</feature>
<evidence type="ECO:0000313" key="9">
    <source>
        <dbReference type="EMBL" id="RBP15529.1"/>
    </source>
</evidence>
<evidence type="ECO:0000313" key="10">
    <source>
        <dbReference type="Proteomes" id="UP000253529"/>
    </source>
</evidence>
<dbReference type="InterPro" id="IPR004358">
    <property type="entry name" value="Sig_transdc_His_kin-like_C"/>
</dbReference>
<evidence type="ECO:0000256" key="3">
    <source>
        <dbReference type="ARBA" id="ARBA00022553"/>
    </source>
</evidence>
<dbReference type="PANTHER" id="PTHR43065:SF42">
    <property type="entry name" value="TWO-COMPONENT SENSOR PPRA"/>
    <property type="match status" value="1"/>
</dbReference>
<reference evidence="9 10" key="1">
    <citation type="submission" date="2018-06" db="EMBL/GenBank/DDBJ databases">
        <title>Genomic Encyclopedia of Type Strains, Phase IV (KMG-IV): sequencing the most valuable type-strain genomes for metagenomic binning, comparative biology and taxonomic classification.</title>
        <authorList>
            <person name="Goeker M."/>
        </authorList>
    </citation>
    <scope>NUCLEOTIDE SEQUENCE [LARGE SCALE GENOMIC DNA]</scope>
    <source>
        <strain evidence="9 10">DSM 24875</strain>
    </source>
</reference>
<proteinExistence type="predicted"/>
<dbReference type="Proteomes" id="UP000253529">
    <property type="component" value="Unassembled WGS sequence"/>
</dbReference>
<keyword evidence="3 4" id="KW-0597">Phosphoprotein</keyword>
<dbReference type="Pfam" id="PF02518">
    <property type="entry name" value="HATPase_c"/>
    <property type="match status" value="1"/>
</dbReference>
<keyword evidence="10" id="KW-1185">Reference proteome</keyword>
<dbReference type="Gene3D" id="3.30.450.20">
    <property type="entry name" value="PAS domain"/>
    <property type="match status" value="1"/>
</dbReference>
<dbReference type="EMBL" id="QNRK01000008">
    <property type="protein sequence ID" value="RBP15529.1"/>
    <property type="molecule type" value="Genomic_DNA"/>
</dbReference>
<dbReference type="OrthoDB" id="9796100at2"/>
<dbReference type="PROSITE" id="PS50113">
    <property type="entry name" value="PAC"/>
    <property type="match status" value="1"/>
</dbReference>
<evidence type="ECO:0000256" key="1">
    <source>
        <dbReference type="ARBA" id="ARBA00000085"/>
    </source>
</evidence>
<dbReference type="CDD" id="cd00082">
    <property type="entry name" value="HisKA"/>
    <property type="match status" value="1"/>
</dbReference>
<dbReference type="InterPro" id="IPR000014">
    <property type="entry name" value="PAS"/>
</dbReference>
<dbReference type="Gene3D" id="3.40.50.2300">
    <property type="match status" value="1"/>
</dbReference>
<dbReference type="InterPro" id="IPR000700">
    <property type="entry name" value="PAS-assoc_C"/>
</dbReference>
<dbReference type="Gene3D" id="3.30.565.10">
    <property type="entry name" value="Histidine kinase-like ATPase, C-terminal domain"/>
    <property type="match status" value="1"/>
</dbReference>
<dbReference type="PROSITE" id="PS50109">
    <property type="entry name" value="HIS_KIN"/>
    <property type="match status" value="1"/>
</dbReference>
<comment type="catalytic activity">
    <reaction evidence="1">
        <text>ATP + protein L-histidine = ADP + protein N-phospho-L-histidine.</text>
        <dbReference type="EC" id="2.7.13.3"/>
    </reaction>
</comment>
<dbReference type="SMART" id="SM00448">
    <property type="entry name" value="REC"/>
    <property type="match status" value="1"/>
</dbReference>